<evidence type="ECO:0000313" key="8">
    <source>
        <dbReference type="Proteomes" id="UP001219525"/>
    </source>
</evidence>
<feature type="region of interest" description="Disordered" evidence="5">
    <location>
        <begin position="147"/>
        <end position="172"/>
    </location>
</feature>
<dbReference type="SMART" id="SM01396">
    <property type="entry name" value="BC10"/>
    <property type="match status" value="1"/>
</dbReference>
<evidence type="ECO:0000256" key="6">
    <source>
        <dbReference type="SAM" id="Phobius"/>
    </source>
</evidence>
<gene>
    <name evidence="7" type="ORF">GGX14DRAFT_423535</name>
</gene>
<evidence type="ECO:0008006" key="9">
    <source>
        <dbReference type="Google" id="ProtNLM"/>
    </source>
</evidence>
<evidence type="ECO:0000256" key="1">
    <source>
        <dbReference type="ARBA" id="ARBA00004370"/>
    </source>
</evidence>
<dbReference type="Pfam" id="PF06726">
    <property type="entry name" value="BC10"/>
    <property type="match status" value="1"/>
</dbReference>
<feature type="transmembrane region" description="Helical" evidence="6">
    <location>
        <begin position="37"/>
        <end position="56"/>
    </location>
</feature>
<dbReference type="PANTHER" id="PTHR13259">
    <property type="entry name" value="BLADDER CANCER 10 KD PROTEIN HOMOLOG"/>
    <property type="match status" value="1"/>
</dbReference>
<dbReference type="EMBL" id="JARJCW010000004">
    <property type="protein sequence ID" value="KAJ7226022.1"/>
    <property type="molecule type" value="Genomic_DNA"/>
</dbReference>
<dbReference type="PANTHER" id="PTHR13259:SF1">
    <property type="entry name" value="BLADDER CANCER-ASSOCIATED PROTEIN"/>
    <property type="match status" value="1"/>
</dbReference>
<keyword evidence="8" id="KW-1185">Reference proteome</keyword>
<keyword evidence="4 6" id="KW-0472">Membrane</keyword>
<keyword evidence="3 6" id="KW-1133">Transmembrane helix</keyword>
<organism evidence="7 8">
    <name type="scientific">Mycena pura</name>
    <dbReference type="NCBI Taxonomy" id="153505"/>
    <lineage>
        <taxon>Eukaryota</taxon>
        <taxon>Fungi</taxon>
        <taxon>Dikarya</taxon>
        <taxon>Basidiomycota</taxon>
        <taxon>Agaricomycotina</taxon>
        <taxon>Agaricomycetes</taxon>
        <taxon>Agaricomycetidae</taxon>
        <taxon>Agaricales</taxon>
        <taxon>Marasmiineae</taxon>
        <taxon>Mycenaceae</taxon>
        <taxon>Mycena</taxon>
    </lineage>
</organism>
<evidence type="ECO:0000256" key="2">
    <source>
        <dbReference type="ARBA" id="ARBA00022692"/>
    </source>
</evidence>
<sequence length="244" mass="27619">MWCTRWFLPLLLLPLPTAPPYFLVLFLLALFIQAKPCFYCIVLLVALFFSSCYWQPFPTDTPLFSPWADNVTTFAEALNQSISLSYDKPLPPVVRALDRCWCDFWTGGFFEPYSVSQWEHSSILKLADELERARKVELAELEYRTPEKQVEGSATTAEIETMPRTSAPQPSAWHKSSVHSAAAKMWSVVIPYLRSVGSVAETTPLSKLDNVTASAPTGSLPALRWEYDLRPYGLGLIVDFAWTR</sequence>
<proteinExistence type="predicted"/>
<name>A0AAD7E378_9AGAR</name>
<evidence type="ECO:0000256" key="3">
    <source>
        <dbReference type="ARBA" id="ARBA00022989"/>
    </source>
</evidence>
<protein>
    <recommendedName>
        <fullName evidence="9">Bladder cancer-related BC10-like protein</fullName>
    </recommendedName>
</protein>
<evidence type="ECO:0000313" key="7">
    <source>
        <dbReference type="EMBL" id="KAJ7226022.1"/>
    </source>
</evidence>
<evidence type="ECO:0000256" key="4">
    <source>
        <dbReference type="ARBA" id="ARBA00023136"/>
    </source>
</evidence>
<feature type="compositionally biased region" description="Polar residues" evidence="5">
    <location>
        <begin position="152"/>
        <end position="169"/>
    </location>
</feature>
<comment type="subcellular location">
    <subcellularLocation>
        <location evidence="1">Membrane</location>
    </subcellularLocation>
</comment>
<comment type="caution">
    <text evidence="7">The sequence shown here is derived from an EMBL/GenBank/DDBJ whole genome shotgun (WGS) entry which is preliminary data.</text>
</comment>
<feature type="transmembrane region" description="Helical" evidence="6">
    <location>
        <begin position="6"/>
        <end position="30"/>
    </location>
</feature>
<reference evidence="7" key="1">
    <citation type="submission" date="2023-03" db="EMBL/GenBank/DDBJ databases">
        <title>Massive genome expansion in bonnet fungi (Mycena s.s.) driven by repeated elements and novel gene families across ecological guilds.</title>
        <authorList>
            <consortium name="Lawrence Berkeley National Laboratory"/>
            <person name="Harder C.B."/>
            <person name="Miyauchi S."/>
            <person name="Viragh M."/>
            <person name="Kuo A."/>
            <person name="Thoen E."/>
            <person name="Andreopoulos B."/>
            <person name="Lu D."/>
            <person name="Skrede I."/>
            <person name="Drula E."/>
            <person name="Henrissat B."/>
            <person name="Morin E."/>
            <person name="Kohler A."/>
            <person name="Barry K."/>
            <person name="LaButti K."/>
            <person name="Morin E."/>
            <person name="Salamov A."/>
            <person name="Lipzen A."/>
            <person name="Mereny Z."/>
            <person name="Hegedus B."/>
            <person name="Baldrian P."/>
            <person name="Stursova M."/>
            <person name="Weitz H."/>
            <person name="Taylor A."/>
            <person name="Grigoriev I.V."/>
            <person name="Nagy L.G."/>
            <person name="Martin F."/>
            <person name="Kauserud H."/>
        </authorList>
    </citation>
    <scope>NUCLEOTIDE SEQUENCE</scope>
    <source>
        <strain evidence="7">9144</strain>
    </source>
</reference>
<dbReference type="InterPro" id="IPR009598">
    <property type="entry name" value="BCALP"/>
</dbReference>
<evidence type="ECO:0000256" key="5">
    <source>
        <dbReference type="SAM" id="MobiDB-lite"/>
    </source>
</evidence>
<accession>A0AAD7E378</accession>
<dbReference type="AlphaFoldDB" id="A0AAD7E378"/>
<dbReference type="Proteomes" id="UP001219525">
    <property type="component" value="Unassembled WGS sequence"/>
</dbReference>
<keyword evidence="2 6" id="KW-0812">Transmembrane</keyword>
<dbReference type="GO" id="GO:0016020">
    <property type="term" value="C:membrane"/>
    <property type="evidence" value="ECO:0007669"/>
    <property type="project" value="UniProtKB-SubCell"/>
</dbReference>